<evidence type="ECO:0000256" key="2">
    <source>
        <dbReference type="ARBA" id="ARBA00022759"/>
    </source>
</evidence>
<gene>
    <name evidence="5" type="ORF">H9K76_07545</name>
</gene>
<dbReference type="RefSeq" id="WP_187599235.1">
    <property type="nucleotide sequence ID" value="NZ_CP060714.1"/>
</dbReference>
<dbReference type="AlphaFoldDB" id="A0A7G9RST8"/>
<dbReference type="PROSITE" id="PS50830">
    <property type="entry name" value="TNASE_3"/>
    <property type="match status" value="1"/>
</dbReference>
<keyword evidence="3" id="KW-0378">Hydrolase</keyword>
<dbReference type="Gene3D" id="2.40.50.90">
    <property type="match status" value="1"/>
</dbReference>
<accession>A0A7G9RST8</accession>
<sequence length="158" mass="17719">MPLIAAALVCLIFHVSDGDSVLARCEGPEASRIVRIRVAHIDAPELHQTYGPESKARLARLCLHRRAQITPAALDMYGRMVASLQCDGTDASADQLRSGLAWLSTRDAHARQALQPLQSMAQRTHAGLWVQQRPMAPWDYRKRYGTPYEIHRPAAHRY</sequence>
<evidence type="ECO:0000256" key="1">
    <source>
        <dbReference type="ARBA" id="ARBA00022722"/>
    </source>
</evidence>
<keyword evidence="2" id="KW-0255">Endonuclease</keyword>
<dbReference type="PANTHER" id="PTHR12302:SF3">
    <property type="entry name" value="SERINE_THREONINE-PROTEIN KINASE 31"/>
    <property type="match status" value="1"/>
</dbReference>
<evidence type="ECO:0000313" key="6">
    <source>
        <dbReference type="Proteomes" id="UP000515811"/>
    </source>
</evidence>
<dbReference type="Pfam" id="PF00565">
    <property type="entry name" value="SNase"/>
    <property type="match status" value="1"/>
</dbReference>
<dbReference type="SUPFAM" id="SSF50199">
    <property type="entry name" value="Staphylococcal nuclease"/>
    <property type="match status" value="1"/>
</dbReference>
<name>A0A7G9RST8_9BURK</name>
<keyword evidence="6" id="KW-1185">Reference proteome</keyword>
<dbReference type="GO" id="GO:0004519">
    <property type="term" value="F:endonuclease activity"/>
    <property type="evidence" value="ECO:0007669"/>
    <property type="project" value="UniProtKB-KW"/>
</dbReference>
<feature type="domain" description="TNase-like" evidence="4">
    <location>
        <begin position="6"/>
        <end position="131"/>
    </location>
</feature>
<reference evidence="5 6" key="1">
    <citation type="submission" date="2020-08" db="EMBL/GenBank/DDBJ databases">
        <title>Genome sequence of Diaphorobacter ruginosibacter DSM 27467T.</title>
        <authorList>
            <person name="Hyun D.-W."/>
            <person name="Bae J.-W."/>
        </authorList>
    </citation>
    <scope>NUCLEOTIDE SEQUENCE [LARGE SCALE GENOMIC DNA]</scope>
    <source>
        <strain evidence="5 6">DSM 27467</strain>
    </source>
</reference>
<evidence type="ECO:0000259" key="4">
    <source>
        <dbReference type="PROSITE" id="PS50830"/>
    </source>
</evidence>
<proteinExistence type="predicted"/>
<protein>
    <submittedName>
        <fullName evidence="5">Thermonuclease family protein</fullName>
    </submittedName>
</protein>
<evidence type="ECO:0000256" key="3">
    <source>
        <dbReference type="ARBA" id="ARBA00022801"/>
    </source>
</evidence>
<dbReference type="SMART" id="SM00318">
    <property type="entry name" value="SNc"/>
    <property type="match status" value="1"/>
</dbReference>
<dbReference type="InterPro" id="IPR035437">
    <property type="entry name" value="SNase_OB-fold_sf"/>
</dbReference>
<dbReference type="EMBL" id="CP060714">
    <property type="protein sequence ID" value="QNN58663.1"/>
    <property type="molecule type" value="Genomic_DNA"/>
</dbReference>
<evidence type="ECO:0000313" key="5">
    <source>
        <dbReference type="EMBL" id="QNN58663.1"/>
    </source>
</evidence>
<dbReference type="PANTHER" id="PTHR12302">
    <property type="entry name" value="EBNA2 BINDING PROTEIN P100"/>
    <property type="match status" value="1"/>
</dbReference>
<dbReference type="GO" id="GO:0005737">
    <property type="term" value="C:cytoplasm"/>
    <property type="evidence" value="ECO:0007669"/>
    <property type="project" value="TreeGrafter"/>
</dbReference>
<dbReference type="GO" id="GO:0016787">
    <property type="term" value="F:hydrolase activity"/>
    <property type="evidence" value="ECO:0007669"/>
    <property type="project" value="UniProtKB-KW"/>
</dbReference>
<organism evidence="5 6">
    <name type="scientific">Diaphorobacter ruginosibacter</name>
    <dbReference type="NCBI Taxonomy" id="1715720"/>
    <lineage>
        <taxon>Bacteria</taxon>
        <taxon>Pseudomonadati</taxon>
        <taxon>Pseudomonadota</taxon>
        <taxon>Betaproteobacteria</taxon>
        <taxon>Burkholderiales</taxon>
        <taxon>Comamonadaceae</taxon>
        <taxon>Diaphorobacter</taxon>
    </lineage>
</organism>
<dbReference type="InterPro" id="IPR016071">
    <property type="entry name" value="Staphylococal_nuclease_OB-fold"/>
</dbReference>
<dbReference type="KEGG" id="drg:H9K76_07545"/>
<keyword evidence="1" id="KW-0540">Nuclease</keyword>
<dbReference type="Proteomes" id="UP000515811">
    <property type="component" value="Chromosome"/>
</dbReference>